<gene>
    <name evidence="5" type="ORF">BST26_09110</name>
</gene>
<keyword evidence="4" id="KW-0472">Membrane</keyword>
<evidence type="ECO:0000313" key="5">
    <source>
        <dbReference type="EMBL" id="ORA71029.1"/>
    </source>
</evidence>
<accession>A0A1X0DFT1</accession>
<dbReference type="RefSeq" id="WP_083030455.1">
    <property type="nucleotide sequence ID" value="NZ_AP022618.1"/>
</dbReference>
<name>A0A1X0DFT1_9MYCO</name>
<dbReference type="Pfam" id="PF02656">
    <property type="entry name" value="DUF202"/>
    <property type="match status" value="1"/>
</dbReference>
<evidence type="ECO:0000256" key="3">
    <source>
        <dbReference type="ARBA" id="ARBA00022989"/>
    </source>
</evidence>
<proteinExistence type="predicted"/>
<dbReference type="InterPro" id="IPR003807">
    <property type="entry name" value="DUF202"/>
</dbReference>
<dbReference type="AlphaFoldDB" id="A0A1X0DFT1"/>
<protein>
    <submittedName>
        <fullName evidence="5">Uncharacterized protein</fullName>
    </submittedName>
</protein>
<organism evidence="5 6">
    <name type="scientific">Mycolicibacterium insubricum</name>
    <dbReference type="NCBI Taxonomy" id="444597"/>
    <lineage>
        <taxon>Bacteria</taxon>
        <taxon>Bacillati</taxon>
        <taxon>Actinomycetota</taxon>
        <taxon>Actinomycetes</taxon>
        <taxon>Mycobacteriales</taxon>
        <taxon>Mycobacteriaceae</taxon>
        <taxon>Mycolicibacterium</taxon>
    </lineage>
</organism>
<reference evidence="5 6" key="1">
    <citation type="submission" date="2016-12" db="EMBL/GenBank/DDBJ databases">
        <title>The new phylogeny of genus Mycobacterium.</title>
        <authorList>
            <person name="Tortoli E."/>
            <person name="Trovato A."/>
            <person name="Cirillo D.M."/>
        </authorList>
    </citation>
    <scope>NUCLEOTIDE SEQUENCE [LARGE SCALE GENOMIC DNA]</scope>
    <source>
        <strain evidence="5 6">DSM 45130</strain>
    </source>
</reference>
<evidence type="ECO:0000313" key="6">
    <source>
        <dbReference type="Proteomes" id="UP000192801"/>
    </source>
</evidence>
<keyword evidence="3" id="KW-1133">Transmembrane helix</keyword>
<dbReference type="GO" id="GO:0012505">
    <property type="term" value="C:endomembrane system"/>
    <property type="evidence" value="ECO:0007669"/>
    <property type="project" value="UniProtKB-SubCell"/>
</dbReference>
<dbReference type="Proteomes" id="UP000192801">
    <property type="component" value="Unassembled WGS sequence"/>
</dbReference>
<evidence type="ECO:0000256" key="4">
    <source>
        <dbReference type="ARBA" id="ARBA00023136"/>
    </source>
</evidence>
<dbReference type="STRING" id="444597.BST26_09110"/>
<comment type="caution">
    <text evidence="5">The sequence shown here is derived from an EMBL/GenBank/DDBJ whole genome shotgun (WGS) entry which is preliminary data.</text>
</comment>
<sequence length="93" mass="10030">MTDEPPCLQNERTELAWERTALSVAALAGIVLFREIDAVWAPFAAVTGLLSLVIFGAGRLRSRRSEPATVAIPLVGWSIGALALVLLILFQLD</sequence>
<dbReference type="EMBL" id="MVHS01000016">
    <property type="protein sequence ID" value="ORA71029.1"/>
    <property type="molecule type" value="Genomic_DNA"/>
</dbReference>
<comment type="subcellular location">
    <subcellularLocation>
        <location evidence="1">Endomembrane system</location>
        <topology evidence="1">Multi-pass membrane protein</topology>
    </subcellularLocation>
</comment>
<keyword evidence="2" id="KW-0812">Transmembrane</keyword>
<keyword evidence="6" id="KW-1185">Reference proteome</keyword>
<evidence type="ECO:0000256" key="1">
    <source>
        <dbReference type="ARBA" id="ARBA00004127"/>
    </source>
</evidence>
<evidence type="ECO:0000256" key="2">
    <source>
        <dbReference type="ARBA" id="ARBA00022692"/>
    </source>
</evidence>
<dbReference type="OrthoDB" id="3701077at2"/>